<evidence type="ECO:0000313" key="2">
    <source>
        <dbReference type="Proteomes" id="UP001595555"/>
    </source>
</evidence>
<organism evidence="1 2">
    <name type="scientific">Cellvibrio fontiphilus</name>
    <dbReference type="NCBI Taxonomy" id="1815559"/>
    <lineage>
        <taxon>Bacteria</taxon>
        <taxon>Pseudomonadati</taxon>
        <taxon>Pseudomonadota</taxon>
        <taxon>Gammaproteobacteria</taxon>
        <taxon>Cellvibrionales</taxon>
        <taxon>Cellvibrionaceae</taxon>
        <taxon>Cellvibrio</taxon>
    </lineage>
</organism>
<dbReference type="EMBL" id="JBHRTF010000001">
    <property type="protein sequence ID" value="MFC3114037.1"/>
    <property type="molecule type" value="Genomic_DNA"/>
</dbReference>
<dbReference type="RefSeq" id="WP_378115000.1">
    <property type="nucleotide sequence ID" value="NZ_JBHRTF010000001.1"/>
</dbReference>
<reference evidence="2" key="1">
    <citation type="journal article" date="2019" name="Int. J. Syst. Evol. Microbiol.">
        <title>The Global Catalogue of Microorganisms (GCM) 10K type strain sequencing project: providing services to taxonomists for standard genome sequencing and annotation.</title>
        <authorList>
            <consortium name="The Broad Institute Genomics Platform"/>
            <consortium name="The Broad Institute Genome Sequencing Center for Infectious Disease"/>
            <person name="Wu L."/>
            <person name="Ma J."/>
        </authorList>
    </citation>
    <scope>NUCLEOTIDE SEQUENCE [LARGE SCALE GENOMIC DNA]</scope>
    <source>
        <strain evidence="2">KCTC 52237</strain>
    </source>
</reference>
<protein>
    <submittedName>
        <fullName evidence="1">Nucleotidyltransferase domain-containing protein</fullName>
    </submittedName>
</protein>
<sequence length="174" mass="19697">MNEFHLQLIDELFAAAEKMDMPIWIGGGWAIDARLGNITREHEDIDITFPAERKGDFLALLTTMGGQITEETDYGFLAQLRNILLDCEPAYWAGSAYEIEETPAGSCPAAYEGTLNGVKVRCNSWEAILWDYFYYADELPQNQWPAKHQYSYALVCSVVGNAKVQRLRAEFDSK</sequence>
<dbReference type="Proteomes" id="UP001595555">
    <property type="component" value="Unassembled WGS sequence"/>
</dbReference>
<dbReference type="Gene3D" id="3.30.460.40">
    <property type="match status" value="1"/>
</dbReference>
<keyword evidence="2" id="KW-1185">Reference proteome</keyword>
<accession>A0ABV7FD32</accession>
<comment type="caution">
    <text evidence="1">The sequence shown here is derived from an EMBL/GenBank/DDBJ whole genome shotgun (WGS) entry which is preliminary data.</text>
</comment>
<evidence type="ECO:0000313" key="1">
    <source>
        <dbReference type="EMBL" id="MFC3114037.1"/>
    </source>
</evidence>
<dbReference type="InterPro" id="IPR019646">
    <property type="entry name" value="Aminoglyc_AdlTrfase"/>
</dbReference>
<gene>
    <name evidence="1" type="ORF">ACFODX_00610</name>
</gene>
<dbReference type="Pfam" id="PF10706">
    <property type="entry name" value="Aminoglyc_resit"/>
    <property type="match status" value="1"/>
</dbReference>
<name>A0ABV7FD32_9GAMM</name>
<proteinExistence type="predicted"/>